<organism evidence="1 2">
    <name type="scientific">Nicotiana attenuata</name>
    <name type="common">Coyote tobacco</name>
    <dbReference type="NCBI Taxonomy" id="49451"/>
    <lineage>
        <taxon>Eukaryota</taxon>
        <taxon>Viridiplantae</taxon>
        <taxon>Streptophyta</taxon>
        <taxon>Embryophyta</taxon>
        <taxon>Tracheophyta</taxon>
        <taxon>Spermatophyta</taxon>
        <taxon>Magnoliopsida</taxon>
        <taxon>eudicotyledons</taxon>
        <taxon>Gunneridae</taxon>
        <taxon>Pentapetalae</taxon>
        <taxon>asterids</taxon>
        <taxon>lamiids</taxon>
        <taxon>Solanales</taxon>
        <taxon>Solanaceae</taxon>
        <taxon>Nicotianoideae</taxon>
        <taxon>Nicotianeae</taxon>
        <taxon>Nicotiana</taxon>
    </lineage>
</organism>
<accession>A0A1J6IBF4</accession>
<comment type="caution">
    <text evidence="1">The sequence shown here is derived from an EMBL/GenBank/DDBJ whole genome shotgun (WGS) entry which is preliminary data.</text>
</comment>
<sequence length="94" mass="10493">MGKYIELLDVGIRMAARFNSHCPQTSRMYYHPPSKHDEEDHHHDDHHLHLFDHQFCGISGGGASGDLSAVGGWFLHKPPGSGIDTNELILYSVV</sequence>
<dbReference type="AlphaFoldDB" id="A0A1J6IBF4"/>
<reference evidence="1" key="1">
    <citation type="submission" date="2016-11" db="EMBL/GenBank/DDBJ databases">
        <title>The genome of Nicotiana attenuata.</title>
        <authorList>
            <person name="Xu S."/>
            <person name="Brockmoeller T."/>
            <person name="Gaquerel E."/>
            <person name="Navarro A."/>
            <person name="Kuhl H."/>
            <person name="Gase K."/>
            <person name="Ling Z."/>
            <person name="Zhou W."/>
            <person name="Kreitzer C."/>
            <person name="Stanke M."/>
            <person name="Tang H."/>
            <person name="Lyons E."/>
            <person name="Pandey P."/>
            <person name="Pandey S.P."/>
            <person name="Timmermann B."/>
            <person name="Baldwin I.T."/>
        </authorList>
    </citation>
    <scope>NUCLEOTIDE SEQUENCE [LARGE SCALE GENOMIC DNA]</scope>
    <source>
        <strain evidence="1">UT</strain>
    </source>
</reference>
<dbReference type="Gramene" id="OIS97855">
    <property type="protein sequence ID" value="OIS97855"/>
    <property type="gene ID" value="A4A49_24052"/>
</dbReference>
<dbReference type="OMA" id="SAVGGWF"/>
<evidence type="ECO:0000313" key="1">
    <source>
        <dbReference type="EMBL" id="OIS97855.1"/>
    </source>
</evidence>
<dbReference type="PANTHER" id="PTHR33983">
    <property type="entry name" value="OS07G0185900 PROTEIN"/>
    <property type="match status" value="1"/>
</dbReference>
<dbReference type="EMBL" id="MJEQ01037192">
    <property type="protein sequence ID" value="OIS97855.1"/>
    <property type="molecule type" value="Genomic_DNA"/>
</dbReference>
<dbReference type="STRING" id="49451.A0A1J6IBF4"/>
<evidence type="ECO:0000313" key="2">
    <source>
        <dbReference type="Proteomes" id="UP000187609"/>
    </source>
</evidence>
<proteinExistence type="predicted"/>
<protein>
    <submittedName>
        <fullName evidence="1">Uncharacterized protein</fullName>
    </submittedName>
</protein>
<name>A0A1J6IBF4_NICAT</name>
<gene>
    <name evidence="1" type="ORF">A4A49_24052</name>
</gene>
<keyword evidence="2" id="KW-1185">Reference proteome</keyword>
<dbReference type="PANTHER" id="PTHR33983:SF1">
    <property type="entry name" value="OS07G0185900 PROTEIN"/>
    <property type="match status" value="1"/>
</dbReference>
<dbReference type="Proteomes" id="UP000187609">
    <property type="component" value="Unassembled WGS sequence"/>
</dbReference>